<dbReference type="RefSeq" id="WP_171991637.1">
    <property type="nucleotide sequence ID" value="NZ_FSRU01000001.1"/>
</dbReference>
<dbReference type="Proteomes" id="UP000185151">
    <property type="component" value="Unassembled WGS sequence"/>
</dbReference>
<evidence type="ECO:0000313" key="2">
    <source>
        <dbReference type="Proteomes" id="UP000185151"/>
    </source>
</evidence>
<reference evidence="1 2" key="1">
    <citation type="submission" date="2016-11" db="EMBL/GenBank/DDBJ databases">
        <authorList>
            <person name="Jaros S."/>
            <person name="Januszkiewicz K."/>
            <person name="Wedrychowicz H."/>
        </authorList>
    </citation>
    <scope>NUCLEOTIDE SEQUENCE [LARGE SCALE GENOMIC DNA]</scope>
    <source>
        <strain evidence="1 2">GAS95</strain>
    </source>
</reference>
<proteinExistence type="predicted"/>
<keyword evidence="2" id="KW-1185">Reference proteome</keyword>
<sequence length="52" mass="6318">MKRSESLSRRKRALSTLKLTKLLWYFRLRLNLHDLDAILRRARRLNREPAGQ</sequence>
<gene>
    <name evidence="1" type="ORF">SAMN05444165_2827</name>
</gene>
<dbReference type="EMBL" id="FSRU01000001">
    <property type="protein sequence ID" value="SIO39781.1"/>
    <property type="molecule type" value="Genomic_DNA"/>
</dbReference>
<protein>
    <submittedName>
        <fullName evidence="1">Uncharacterized protein</fullName>
    </submittedName>
</protein>
<name>A0A1N6J6A9_9BURK</name>
<accession>A0A1N6J6A9</accession>
<dbReference type="AlphaFoldDB" id="A0A1N6J6A9"/>
<evidence type="ECO:0000313" key="1">
    <source>
        <dbReference type="EMBL" id="SIO39781.1"/>
    </source>
</evidence>
<organism evidence="1 2">
    <name type="scientific">Paraburkholderia phenazinium</name>
    <dbReference type="NCBI Taxonomy" id="60549"/>
    <lineage>
        <taxon>Bacteria</taxon>
        <taxon>Pseudomonadati</taxon>
        <taxon>Pseudomonadota</taxon>
        <taxon>Betaproteobacteria</taxon>
        <taxon>Burkholderiales</taxon>
        <taxon>Burkholderiaceae</taxon>
        <taxon>Paraburkholderia</taxon>
    </lineage>
</organism>